<keyword evidence="3" id="KW-1185">Reference proteome</keyword>
<dbReference type="EMBL" id="JACGCM010002890">
    <property type="protein sequence ID" value="KAF6134131.1"/>
    <property type="molecule type" value="Genomic_DNA"/>
</dbReference>
<protein>
    <submittedName>
        <fullName evidence="2">Uncharacterized protein</fullName>
    </submittedName>
</protein>
<evidence type="ECO:0000313" key="3">
    <source>
        <dbReference type="Proteomes" id="UP000541444"/>
    </source>
</evidence>
<gene>
    <name evidence="2" type="ORF">GIB67_013528</name>
</gene>
<comment type="caution">
    <text evidence="2">The sequence shown here is derived from an EMBL/GenBank/DDBJ whole genome shotgun (WGS) entry which is preliminary data.</text>
</comment>
<keyword evidence="1" id="KW-1133">Transmembrane helix</keyword>
<dbReference type="Proteomes" id="UP000541444">
    <property type="component" value="Unassembled WGS sequence"/>
</dbReference>
<keyword evidence="1" id="KW-0812">Transmembrane</keyword>
<reference evidence="2 3" key="1">
    <citation type="journal article" date="2020" name="IScience">
        <title>Genome Sequencing of the Endangered Kingdonia uniflora (Circaeasteraceae, Ranunculales) Reveals Potential Mechanisms of Evolutionary Specialization.</title>
        <authorList>
            <person name="Sun Y."/>
            <person name="Deng T."/>
            <person name="Zhang A."/>
            <person name="Moore M.J."/>
            <person name="Landis J.B."/>
            <person name="Lin N."/>
            <person name="Zhang H."/>
            <person name="Zhang X."/>
            <person name="Huang J."/>
            <person name="Zhang X."/>
            <person name="Sun H."/>
            <person name="Wang H."/>
        </authorList>
    </citation>
    <scope>NUCLEOTIDE SEQUENCE [LARGE SCALE GENOMIC DNA]</scope>
    <source>
        <strain evidence="2">TB1705</strain>
        <tissue evidence="2">Leaf</tissue>
    </source>
</reference>
<organism evidence="2 3">
    <name type="scientific">Kingdonia uniflora</name>
    <dbReference type="NCBI Taxonomy" id="39325"/>
    <lineage>
        <taxon>Eukaryota</taxon>
        <taxon>Viridiplantae</taxon>
        <taxon>Streptophyta</taxon>
        <taxon>Embryophyta</taxon>
        <taxon>Tracheophyta</taxon>
        <taxon>Spermatophyta</taxon>
        <taxon>Magnoliopsida</taxon>
        <taxon>Ranunculales</taxon>
        <taxon>Circaeasteraceae</taxon>
        <taxon>Kingdonia</taxon>
    </lineage>
</organism>
<feature type="non-terminal residue" evidence="2">
    <location>
        <position position="1"/>
    </location>
</feature>
<dbReference type="AlphaFoldDB" id="A0A7J7KUV2"/>
<sequence>LFLLELHIQVVIFISTFQEYFYVCVVFAYLRCNFRQPKEAVGVRKHFGRGMGE</sequence>
<evidence type="ECO:0000313" key="2">
    <source>
        <dbReference type="EMBL" id="KAF6134131.1"/>
    </source>
</evidence>
<feature type="transmembrane region" description="Helical" evidence="1">
    <location>
        <begin position="6"/>
        <end position="30"/>
    </location>
</feature>
<name>A0A7J7KUV2_9MAGN</name>
<evidence type="ECO:0000256" key="1">
    <source>
        <dbReference type="SAM" id="Phobius"/>
    </source>
</evidence>
<accession>A0A7J7KUV2</accession>
<keyword evidence="1" id="KW-0472">Membrane</keyword>
<proteinExistence type="predicted"/>